<dbReference type="InterPro" id="IPR019533">
    <property type="entry name" value="Peptidase_S26"/>
</dbReference>
<gene>
    <name evidence="8" type="ORF">LMG18101_02875</name>
</gene>
<dbReference type="InterPro" id="IPR000223">
    <property type="entry name" value="Pept_S26A_signal_pept_1"/>
</dbReference>
<sequence>MVLPDVAALRNFGPITVPTDHYLMLGDNRDNSHDSRYFGFVPRKNLIARASHVAVSFDPDRWYLPRLARIGKPLN</sequence>
<reference evidence="8 9" key="1">
    <citation type="submission" date="2023-07" db="EMBL/GenBank/DDBJ databases">
        <authorList>
            <person name="Peeters C."/>
        </authorList>
    </citation>
    <scope>NUCLEOTIDE SEQUENCE [LARGE SCALE GENOMIC DNA]</scope>
    <source>
        <strain evidence="8 9">LMG 18101</strain>
    </source>
</reference>
<dbReference type="InterPro" id="IPR019758">
    <property type="entry name" value="Pept_S26A_signal_pept_1_CS"/>
</dbReference>
<dbReference type="Proteomes" id="UP001189757">
    <property type="component" value="Unassembled WGS sequence"/>
</dbReference>
<feature type="domain" description="Peptidase S26" evidence="7">
    <location>
        <begin position="12"/>
        <end position="52"/>
    </location>
</feature>
<evidence type="ECO:0000256" key="2">
    <source>
        <dbReference type="ARBA" id="ARBA00009370"/>
    </source>
</evidence>
<evidence type="ECO:0000256" key="1">
    <source>
        <dbReference type="ARBA" id="ARBA00000677"/>
    </source>
</evidence>
<keyword evidence="9" id="KW-1185">Reference proteome</keyword>
<dbReference type="PANTHER" id="PTHR43390">
    <property type="entry name" value="SIGNAL PEPTIDASE I"/>
    <property type="match status" value="1"/>
</dbReference>
<dbReference type="EC" id="3.4.21.89" evidence="3 6"/>
<comment type="caution">
    <text evidence="8">The sequence shown here is derived from an EMBL/GenBank/DDBJ whole genome shotgun (WGS) entry which is preliminary data.</text>
</comment>
<dbReference type="SUPFAM" id="SSF51306">
    <property type="entry name" value="LexA/Signal peptidase"/>
    <property type="match status" value="1"/>
</dbReference>
<comment type="subcellular location">
    <subcellularLocation>
        <location evidence="6">Membrane</location>
        <topology evidence="6">Single-pass type II membrane protein</topology>
    </subcellularLocation>
</comment>
<protein>
    <recommendedName>
        <fullName evidence="4 6">Signal peptidase I</fullName>
        <ecNumber evidence="3 6">3.4.21.89</ecNumber>
    </recommendedName>
</protein>
<comment type="catalytic activity">
    <reaction evidence="1 6">
        <text>Cleavage of hydrophobic, N-terminal signal or leader sequences from secreted and periplasmic proteins.</text>
        <dbReference type="EC" id="3.4.21.89"/>
    </reaction>
</comment>
<evidence type="ECO:0000256" key="4">
    <source>
        <dbReference type="ARBA" id="ARBA00019232"/>
    </source>
</evidence>
<keyword evidence="6" id="KW-0645">Protease</keyword>
<evidence type="ECO:0000313" key="8">
    <source>
        <dbReference type="EMBL" id="CAJ0816262.1"/>
    </source>
</evidence>
<evidence type="ECO:0000256" key="6">
    <source>
        <dbReference type="RuleBase" id="RU362042"/>
    </source>
</evidence>
<evidence type="ECO:0000259" key="7">
    <source>
        <dbReference type="Pfam" id="PF10502"/>
    </source>
</evidence>
<dbReference type="PROSITE" id="PS00761">
    <property type="entry name" value="SPASE_I_3"/>
    <property type="match status" value="1"/>
</dbReference>
<dbReference type="Gene3D" id="2.10.109.10">
    <property type="entry name" value="Umud Fragment, subunit A"/>
    <property type="match status" value="1"/>
</dbReference>
<evidence type="ECO:0000256" key="5">
    <source>
        <dbReference type="ARBA" id="ARBA00022801"/>
    </source>
</evidence>
<accession>A0ABN9JMR8</accession>
<organism evidence="8 9">
    <name type="scientific">Ralstonia flaminis</name>
    <dbReference type="NCBI Taxonomy" id="3058597"/>
    <lineage>
        <taxon>Bacteria</taxon>
        <taxon>Pseudomonadati</taxon>
        <taxon>Pseudomonadota</taxon>
        <taxon>Betaproteobacteria</taxon>
        <taxon>Burkholderiales</taxon>
        <taxon>Burkholderiaceae</taxon>
        <taxon>Ralstonia</taxon>
    </lineage>
</organism>
<proteinExistence type="inferred from homology"/>
<dbReference type="EMBL" id="CATZLL010000008">
    <property type="protein sequence ID" value="CAJ0816262.1"/>
    <property type="molecule type" value="Genomic_DNA"/>
</dbReference>
<dbReference type="PANTHER" id="PTHR43390:SF1">
    <property type="entry name" value="CHLOROPLAST PROCESSING PEPTIDASE"/>
    <property type="match status" value="1"/>
</dbReference>
<dbReference type="CDD" id="cd06530">
    <property type="entry name" value="S26_SPase_I"/>
    <property type="match status" value="1"/>
</dbReference>
<dbReference type="NCBIfam" id="TIGR02227">
    <property type="entry name" value="sigpep_I_bact"/>
    <property type="match status" value="1"/>
</dbReference>
<dbReference type="Pfam" id="PF10502">
    <property type="entry name" value="Peptidase_S26"/>
    <property type="match status" value="1"/>
</dbReference>
<keyword evidence="5 6" id="KW-0378">Hydrolase</keyword>
<evidence type="ECO:0000313" key="9">
    <source>
        <dbReference type="Proteomes" id="UP001189757"/>
    </source>
</evidence>
<comment type="similarity">
    <text evidence="2 6">Belongs to the peptidase S26 family.</text>
</comment>
<dbReference type="InterPro" id="IPR036286">
    <property type="entry name" value="LexA/Signal_pep-like_sf"/>
</dbReference>
<name>A0ABN9JMR8_9RALS</name>
<evidence type="ECO:0000256" key="3">
    <source>
        <dbReference type="ARBA" id="ARBA00013208"/>
    </source>
</evidence>